<dbReference type="InterPro" id="IPR013822">
    <property type="entry name" value="Signal_recog_particl_SRP54_hlx"/>
</dbReference>
<dbReference type="GO" id="GO:0008312">
    <property type="term" value="F:7S RNA binding"/>
    <property type="evidence" value="ECO:0007669"/>
    <property type="project" value="TreeGrafter"/>
</dbReference>
<dbReference type="GO" id="GO:0005525">
    <property type="term" value="F:GTP binding"/>
    <property type="evidence" value="ECO:0007669"/>
    <property type="project" value="InterPro"/>
</dbReference>
<evidence type="ECO:0000259" key="4">
    <source>
        <dbReference type="SMART" id="SM00963"/>
    </source>
</evidence>
<organism evidence="5 6">
    <name type="scientific">Chlorella vulgaris</name>
    <name type="common">Green alga</name>
    <dbReference type="NCBI Taxonomy" id="3077"/>
    <lineage>
        <taxon>Eukaryota</taxon>
        <taxon>Viridiplantae</taxon>
        <taxon>Chlorophyta</taxon>
        <taxon>core chlorophytes</taxon>
        <taxon>Trebouxiophyceae</taxon>
        <taxon>Chlorellales</taxon>
        <taxon>Chlorellaceae</taxon>
        <taxon>Chlorella clade</taxon>
        <taxon>Chlorella</taxon>
    </lineage>
</organism>
<dbReference type="GO" id="GO:0003924">
    <property type="term" value="F:GTPase activity"/>
    <property type="evidence" value="ECO:0007669"/>
    <property type="project" value="InterPro"/>
</dbReference>
<dbReference type="PANTHER" id="PTHR11564:SF5">
    <property type="entry name" value="SIGNAL RECOGNITION PARTICLE SUBUNIT SRP54"/>
    <property type="match status" value="1"/>
</dbReference>
<evidence type="ECO:0000313" key="5">
    <source>
        <dbReference type="EMBL" id="KAI3431254.1"/>
    </source>
</evidence>
<accession>A0A9D4YXT4</accession>
<dbReference type="AlphaFoldDB" id="A0A9D4YXT4"/>
<dbReference type="GO" id="GO:0005829">
    <property type="term" value="C:cytosol"/>
    <property type="evidence" value="ECO:0007669"/>
    <property type="project" value="TreeGrafter"/>
</dbReference>
<dbReference type="InterPro" id="IPR036225">
    <property type="entry name" value="SRP/SRP_N"/>
</dbReference>
<dbReference type="Pfam" id="PF02881">
    <property type="entry name" value="SRP54_N"/>
    <property type="match status" value="1"/>
</dbReference>
<reference evidence="5" key="2">
    <citation type="submission" date="2020-11" db="EMBL/GenBank/DDBJ databases">
        <authorList>
            <person name="Cecchin M."/>
            <person name="Marcolungo L."/>
            <person name="Rossato M."/>
            <person name="Girolomoni L."/>
            <person name="Cosentino E."/>
            <person name="Cuine S."/>
            <person name="Li-Beisson Y."/>
            <person name="Delledonne M."/>
            <person name="Ballottari M."/>
        </authorList>
    </citation>
    <scope>NUCLEOTIDE SEQUENCE</scope>
    <source>
        <strain evidence="5">211/11P</strain>
        <tissue evidence="5">Whole cell</tissue>
    </source>
</reference>
<comment type="subunit">
    <text evidence="2">Component of a signal recognition particle (SRP) complex that consists of a 7SL RNA molecule of 300 nucleotides and six protein subunits: SRP72, SRP68, SRP54, SRP19, SRP14 and SRP9.</text>
</comment>
<sequence length="92" mass="9863">MVLAELGQRITQALGSLNSAAVVDEAVLDACLKEIATALLQADVNVRLVANLRNNVKKRVNMDQMASGLNKQKVIEKAVFDELVSMLDGGDP</sequence>
<dbReference type="EMBL" id="SIDB01000006">
    <property type="protein sequence ID" value="KAI3431254.1"/>
    <property type="molecule type" value="Genomic_DNA"/>
</dbReference>
<protein>
    <recommendedName>
        <fullName evidence="4">Signal recognition particle SRP54 helical bundle domain-containing protein</fullName>
    </recommendedName>
</protein>
<dbReference type="GO" id="GO:0030942">
    <property type="term" value="F:endoplasmic reticulum signal peptide binding"/>
    <property type="evidence" value="ECO:0007669"/>
    <property type="project" value="TreeGrafter"/>
</dbReference>
<dbReference type="Gene3D" id="1.20.120.140">
    <property type="entry name" value="Signal recognition particle SRP54, nucleotide-binding domain"/>
    <property type="match status" value="1"/>
</dbReference>
<dbReference type="GO" id="GO:0005786">
    <property type="term" value="C:signal recognition particle, endoplasmic reticulum targeting"/>
    <property type="evidence" value="ECO:0007669"/>
    <property type="project" value="TreeGrafter"/>
</dbReference>
<proteinExistence type="predicted"/>
<evidence type="ECO:0000256" key="2">
    <source>
        <dbReference type="ARBA" id="ARBA00034796"/>
    </source>
</evidence>
<dbReference type="PANTHER" id="PTHR11564">
    <property type="entry name" value="SIGNAL RECOGNITION PARTICLE 54K PROTEIN SRP54"/>
    <property type="match status" value="1"/>
</dbReference>
<dbReference type="Proteomes" id="UP001055712">
    <property type="component" value="Unassembled WGS sequence"/>
</dbReference>
<comment type="subcellular location">
    <subcellularLocation>
        <location evidence="1">Cytoplasm</location>
    </subcellularLocation>
</comment>
<dbReference type="SUPFAM" id="SSF47364">
    <property type="entry name" value="Domain of the SRP/SRP receptor G-proteins"/>
    <property type="match status" value="1"/>
</dbReference>
<dbReference type="InterPro" id="IPR042101">
    <property type="entry name" value="SRP54_N_sf"/>
</dbReference>
<dbReference type="InterPro" id="IPR022941">
    <property type="entry name" value="SRP54"/>
</dbReference>
<comment type="caution">
    <text evidence="5">The sequence shown here is derived from an EMBL/GenBank/DDBJ whole genome shotgun (WGS) entry which is preliminary data.</text>
</comment>
<keyword evidence="6" id="KW-1185">Reference proteome</keyword>
<dbReference type="SMART" id="SM00963">
    <property type="entry name" value="SRP54_N"/>
    <property type="match status" value="1"/>
</dbReference>
<dbReference type="FunFam" id="1.20.120.140:FF:000001">
    <property type="entry name" value="Signal recognition particle GTPase"/>
    <property type="match status" value="1"/>
</dbReference>
<dbReference type="OrthoDB" id="10250817at2759"/>
<feature type="domain" description="Signal recognition particle SRP54 helical bundle" evidence="4">
    <location>
        <begin position="2"/>
        <end position="87"/>
    </location>
</feature>
<evidence type="ECO:0000256" key="1">
    <source>
        <dbReference type="ARBA" id="ARBA00004496"/>
    </source>
</evidence>
<evidence type="ECO:0000256" key="3">
    <source>
        <dbReference type="ARBA" id="ARBA00046020"/>
    </source>
</evidence>
<evidence type="ECO:0000313" key="6">
    <source>
        <dbReference type="Proteomes" id="UP001055712"/>
    </source>
</evidence>
<reference evidence="5" key="1">
    <citation type="journal article" date="2019" name="Plant J.">
        <title>Chlorella vulgaris genome assembly and annotation reveals the molecular basis for metabolic acclimation to high light conditions.</title>
        <authorList>
            <person name="Cecchin M."/>
            <person name="Marcolungo L."/>
            <person name="Rossato M."/>
            <person name="Girolomoni L."/>
            <person name="Cosentino E."/>
            <person name="Cuine S."/>
            <person name="Li-Beisson Y."/>
            <person name="Delledonne M."/>
            <person name="Ballottari M."/>
        </authorList>
    </citation>
    <scope>NUCLEOTIDE SEQUENCE</scope>
    <source>
        <strain evidence="5">211/11P</strain>
    </source>
</reference>
<name>A0A9D4YXT4_CHLVU</name>
<gene>
    <name evidence="5" type="ORF">D9Q98_004317</name>
</gene>
<dbReference type="GO" id="GO:0006616">
    <property type="term" value="P:SRP-dependent cotranslational protein targeting to membrane, translocation"/>
    <property type="evidence" value="ECO:0007669"/>
    <property type="project" value="TreeGrafter"/>
</dbReference>
<comment type="function">
    <text evidence="3">Component of the signal recognition particle (SRP) complex, a ribonucleoprotein complex that mediates the cotranslational targeting of secretory and membrane proteins to the endoplasmic reticulum (ER). As part of the SRP complex, associates with the SRP receptor (SR) component SRPRA to target secretory proteins to the endoplasmic reticulum membrane. Binds to the signal sequence of presecretory proteins when they emerge from the ribosomes. Displays basal GTPase activity, and stimulates reciprocal GTPase activation of the SR subunit SRPRA. Forms a guanosine 5'-triphosphate (GTP)-dependent complex with the SR subunit SRPRA. SR compaction and GTPase mediated rearrangement of SR drive SRP-mediated cotranslational protein translocation into the ER. Requires the presence of SRP9/SRP14 and/or SRP19 to stably interact with RNA.</text>
</comment>
<feature type="non-terminal residue" evidence="5">
    <location>
        <position position="1"/>
    </location>
</feature>